<dbReference type="Proteomes" id="UP000058857">
    <property type="component" value="Chromosome 1"/>
</dbReference>
<dbReference type="AlphaFoldDB" id="A0A0S2IUE5"/>
<accession>A0A0S2IUE5</accession>
<reference evidence="1 2" key="1">
    <citation type="journal article" date="2015" name="PLoS Negl. Trop. Dis.">
        <title>Distribution of Plasmids in Distinct Leptospira Pathogenic Species.</title>
        <authorList>
            <person name="Wang Y."/>
            <person name="Zhuang X."/>
            <person name="Zhong Y."/>
            <person name="Zhang C."/>
            <person name="Zhang Y."/>
            <person name="Zeng L."/>
            <person name="Zhu Y."/>
            <person name="He P."/>
            <person name="Dong K."/>
            <person name="Pal U."/>
            <person name="Guo X."/>
            <person name="Qin J."/>
        </authorList>
    </citation>
    <scope>NUCLEOTIDE SEQUENCE [LARGE SCALE GENOMIC DNA]</scope>
    <source>
        <strain evidence="1 2">56604</strain>
    </source>
</reference>
<evidence type="ECO:0000313" key="2">
    <source>
        <dbReference type="Proteomes" id="UP000058857"/>
    </source>
</evidence>
<protein>
    <submittedName>
        <fullName evidence="1">Uncharacterized protein</fullName>
    </submittedName>
</protein>
<proteinExistence type="predicted"/>
<organism evidence="1">
    <name type="scientific">Leptospira borgpetersenii serovar Ballum</name>
    <dbReference type="NCBI Taxonomy" id="280505"/>
    <lineage>
        <taxon>Bacteria</taxon>
        <taxon>Pseudomonadati</taxon>
        <taxon>Spirochaetota</taxon>
        <taxon>Spirochaetia</taxon>
        <taxon>Leptospirales</taxon>
        <taxon>Leptospiraceae</taxon>
        <taxon>Leptospira</taxon>
    </lineage>
</organism>
<sequence length="39" mass="4563">MIESPVTELSSFFLSSQEEKKSPMISKIVNVFFIYFVLF</sequence>
<name>A0A0S2IUE5_LEPBO</name>
<gene>
    <name evidence="1" type="ORF">LBBP_03069</name>
</gene>
<evidence type="ECO:0000313" key="1">
    <source>
        <dbReference type="EMBL" id="ALO27276.1"/>
    </source>
</evidence>
<dbReference type="EMBL" id="CP012029">
    <property type="protein sequence ID" value="ALO27276.1"/>
    <property type="molecule type" value="Genomic_DNA"/>
</dbReference>